<proteinExistence type="predicted"/>
<keyword evidence="2" id="KW-1185">Reference proteome</keyword>
<reference evidence="1 2" key="1">
    <citation type="journal article" date="2015" name="Fungal Genet. Biol.">
        <title>Evolution of novel wood decay mechanisms in Agaricales revealed by the genome sequences of Fistulina hepatica and Cylindrobasidium torrendii.</title>
        <authorList>
            <person name="Floudas D."/>
            <person name="Held B.W."/>
            <person name="Riley R."/>
            <person name="Nagy L.G."/>
            <person name="Koehler G."/>
            <person name="Ransdell A.S."/>
            <person name="Younus H."/>
            <person name="Chow J."/>
            <person name="Chiniquy J."/>
            <person name="Lipzen A."/>
            <person name="Tritt A."/>
            <person name="Sun H."/>
            <person name="Haridas S."/>
            <person name="LaButti K."/>
            <person name="Ohm R.A."/>
            <person name="Kues U."/>
            <person name="Blanchette R.A."/>
            <person name="Grigoriev I.V."/>
            <person name="Minto R.E."/>
            <person name="Hibbett D.S."/>
        </authorList>
    </citation>
    <scope>NUCLEOTIDE SEQUENCE [LARGE SCALE GENOMIC DNA]</scope>
    <source>
        <strain evidence="1 2">FP15055 ss-10</strain>
    </source>
</reference>
<evidence type="ECO:0000313" key="1">
    <source>
        <dbReference type="EMBL" id="KIY61853.1"/>
    </source>
</evidence>
<name>A0A0D7AU04_9AGAR</name>
<protein>
    <submittedName>
        <fullName evidence="1">Uncharacterized protein</fullName>
    </submittedName>
</protein>
<dbReference type="AlphaFoldDB" id="A0A0D7AU04"/>
<organism evidence="1 2">
    <name type="scientific">Cylindrobasidium torrendii FP15055 ss-10</name>
    <dbReference type="NCBI Taxonomy" id="1314674"/>
    <lineage>
        <taxon>Eukaryota</taxon>
        <taxon>Fungi</taxon>
        <taxon>Dikarya</taxon>
        <taxon>Basidiomycota</taxon>
        <taxon>Agaricomycotina</taxon>
        <taxon>Agaricomycetes</taxon>
        <taxon>Agaricomycetidae</taxon>
        <taxon>Agaricales</taxon>
        <taxon>Marasmiineae</taxon>
        <taxon>Physalacriaceae</taxon>
        <taxon>Cylindrobasidium</taxon>
    </lineage>
</organism>
<gene>
    <name evidence="1" type="ORF">CYLTODRAFT_427295</name>
</gene>
<evidence type="ECO:0000313" key="2">
    <source>
        <dbReference type="Proteomes" id="UP000054007"/>
    </source>
</evidence>
<dbReference type="EMBL" id="KN880860">
    <property type="protein sequence ID" value="KIY61853.1"/>
    <property type="molecule type" value="Genomic_DNA"/>
</dbReference>
<accession>A0A0D7AU04</accession>
<dbReference type="Proteomes" id="UP000054007">
    <property type="component" value="Unassembled WGS sequence"/>
</dbReference>
<sequence length="187" mass="21123">MVVAHNLECLSILRCFPRAETQVQDVLDKLTAPSLTGIDLVAQSSDGADSVDLFDSVLNMVERSKCPIRHLVYRSSCIFPAHITRLLQYTDATLEWLELKDHVCCDRGMVNALVDALTARNLDIPAPRLHYLSFSLPVTVDLDMGTHYRVDDFVEMVRSRQSVAPLRRLHIECKLEENNESLLDSVD</sequence>